<sequence>MYRMFKFSGYSPVVADRLGVTARVLVAALAGYVLAMVACLWLGQGLSLNKQEARTLNNMMFFVFYACVIIWVFSPQSHFKAVLSTLGVTGLAWAAWWAIAPQGVAS</sequence>
<feature type="transmembrane region" description="Helical" evidence="1">
    <location>
        <begin position="79"/>
        <end position="99"/>
    </location>
</feature>
<evidence type="ECO:0000313" key="2">
    <source>
        <dbReference type="EMBL" id="GAA4953181.1"/>
    </source>
</evidence>
<dbReference type="Proteomes" id="UP001409585">
    <property type="component" value="Unassembled WGS sequence"/>
</dbReference>
<dbReference type="AlphaFoldDB" id="A0AAV3U6X8"/>
<organism evidence="2 3">
    <name type="scientific">Halioxenophilus aromaticivorans</name>
    <dbReference type="NCBI Taxonomy" id="1306992"/>
    <lineage>
        <taxon>Bacteria</taxon>
        <taxon>Pseudomonadati</taxon>
        <taxon>Pseudomonadota</taxon>
        <taxon>Gammaproteobacteria</taxon>
        <taxon>Alteromonadales</taxon>
        <taxon>Alteromonadaceae</taxon>
        <taxon>Halioxenophilus</taxon>
    </lineage>
</organism>
<feature type="transmembrane region" description="Helical" evidence="1">
    <location>
        <begin position="20"/>
        <end position="43"/>
    </location>
</feature>
<name>A0AAV3U6X8_9ALTE</name>
<evidence type="ECO:0008006" key="4">
    <source>
        <dbReference type="Google" id="ProtNLM"/>
    </source>
</evidence>
<evidence type="ECO:0000313" key="3">
    <source>
        <dbReference type="Proteomes" id="UP001409585"/>
    </source>
</evidence>
<evidence type="ECO:0000256" key="1">
    <source>
        <dbReference type="SAM" id="Phobius"/>
    </source>
</evidence>
<proteinExistence type="predicted"/>
<reference evidence="3" key="1">
    <citation type="journal article" date="2019" name="Int. J. Syst. Evol. Microbiol.">
        <title>The Global Catalogue of Microorganisms (GCM) 10K type strain sequencing project: providing services to taxonomists for standard genome sequencing and annotation.</title>
        <authorList>
            <consortium name="The Broad Institute Genomics Platform"/>
            <consortium name="The Broad Institute Genome Sequencing Center for Infectious Disease"/>
            <person name="Wu L."/>
            <person name="Ma J."/>
        </authorList>
    </citation>
    <scope>NUCLEOTIDE SEQUENCE [LARGE SCALE GENOMIC DNA]</scope>
    <source>
        <strain evidence="3">JCM 19134</strain>
    </source>
</reference>
<keyword evidence="1" id="KW-1133">Transmembrane helix</keyword>
<gene>
    <name evidence="2" type="ORF">GCM10025791_37660</name>
</gene>
<feature type="transmembrane region" description="Helical" evidence="1">
    <location>
        <begin position="55"/>
        <end position="73"/>
    </location>
</feature>
<keyword evidence="1" id="KW-0472">Membrane</keyword>
<keyword evidence="3" id="KW-1185">Reference proteome</keyword>
<comment type="caution">
    <text evidence="2">The sequence shown here is derived from an EMBL/GenBank/DDBJ whole genome shotgun (WGS) entry which is preliminary data.</text>
</comment>
<dbReference type="EMBL" id="BAABLX010000029">
    <property type="protein sequence ID" value="GAA4953181.1"/>
    <property type="molecule type" value="Genomic_DNA"/>
</dbReference>
<protein>
    <recommendedName>
        <fullName evidence="4">Iron uptake protein</fullName>
    </recommendedName>
</protein>
<accession>A0AAV3U6X8</accession>
<keyword evidence="1" id="KW-0812">Transmembrane</keyword>